<dbReference type="EC" id="3.5.1.28" evidence="2"/>
<evidence type="ECO:0000313" key="6">
    <source>
        <dbReference type="EMBL" id="MFD1934355.1"/>
    </source>
</evidence>
<dbReference type="Pfam" id="PF01510">
    <property type="entry name" value="Amidase_2"/>
    <property type="match status" value="1"/>
</dbReference>
<keyword evidence="3 6" id="KW-0378">Hydrolase</keyword>
<dbReference type="GO" id="GO:0008745">
    <property type="term" value="F:N-acetylmuramoyl-L-alanine amidase activity"/>
    <property type="evidence" value="ECO:0007669"/>
    <property type="project" value="UniProtKB-EC"/>
</dbReference>
<keyword evidence="7" id="KW-1185">Reference proteome</keyword>
<protein>
    <recommendedName>
        <fullName evidence="2">N-acetylmuramoyl-L-alanine amidase</fullName>
        <ecNumber evidence="2">3.5.1.28</ecNumber>
    </recommendedName>
</protein>
<evidence type="ECO:0000313" key="7">
    <source>
        <dbReference type="Proteomes" id="UP001597368"/>
    </source>
</evidence>
<dbReference type="CDD" id="cd06583">
    <property type="entry name" value="PGRP"/>
    <property type="match status" value="1"/>
</dbReference>
<dbReference type="PANTHER" id="PTHR30417:SF1">
    <property type="entry name" value="N-ACETYLMURAMOYL-L-ALANINE AMIDASE AMID"/>
    <property type="match status" value="1"/>
</dbReference>
<dbReference type="Gene3D" id="1.10.530.10">
    <property type="match status" value="1"/>
</dbReference>
<sequence>MTDLASQGVLMLLWAAAALIAALGPGGAQEDFQAAAKEYGVPESVLLGVSYLESRWDTHDWRPSVSGGYGPMHLVDVNAVPEAGPHHLGDPRGDDARPMRITTTPPATVQRDERTLQRAARLTGLPTERLRHDRAANLRGGAALLAEQQRMLGAPPSPDPIAWHEAVARYAGPSFANEVFDVMRTGVERRTDDGSLVRLPATPVPAFRTAAAPNTECPATLECEWMPAAYKRFGKDDYGNHDRLRTEREIDYIVIHDTEGSYAGIPSLVKNPKYVSWHYTIRSGDGHVAQHVLTKDVAWHAGNWDVNTRSIGIEHEGYLAQGGSWYTEAMYRSSAKLVHYLATKYDVPLDRAHIIGHDNVPGSHASSVAGMHDDPGPYWDWARFFDMMEAPIEGEPDGRSVIIKPDYDQHQPTFVGCKRKRPAKQCEPHGATSVWLHTEPRDDAPLVDDIGQRKTGASTYSVYDQSARASVGQRYAVAGASGDWTAIWYLGQKAWFRNPPSQPTAVPASGPLVTPVRDRVAVYGRAYPERSAYPRGVKFQEHAALPYTLKRGQFYSLGQTLHGSYLAASHFNPSKHVTVRGKLRYHQIQLGHRVMFVKADDVRVVG</sequence>
<name>A0ABW4SXG7_9ACTN</name>
<evidence type="ECO:0000259" key="5">
    <source>
        <dbReference type="SMART" id="SM00644"/>
    </source>
</evidence>
<organism evidence="6 7">
    <name type="scientific">Nonomuraea mangrovi</name>
    <dbReference type="NCBI Taxonomy" id="2316207"/>
    <lineage>
        <taxon>Bacteria</taxon>
        <taxon>Bacillati</taxon>
        <taxon>Actinomycetota</taxon>
        <taxon>Actinomycetes</taxon>
        <taxon>Streptosporangiales</taxon>
        <taxon>Streptosporangiaceae</taxon>
        <taxon>Nonomuraea</taxon>
    </lineage>
</organism>
<comment type="catalytic activity">
    <reaction evidence="1">
        <text>Hydrolyzes the link between N-acetylmuramoyl residues and L-amino acid residues in certain cell-wall glycopeptides.</text>
        <dbReference type="EC" id="3.5.1.28"/>
    </reaction>
</comment>
<evidence type="ECO:0000256" key="4">
    <source>
        <dbReference type="ARBA" id="ARBA00023316"/>
    </source>
</evidence>
<dbReference type="RefSeq" id="WP_379574406.1">
    <property type="nucleotide sequence ID" value="NZ_JBHUFV010000033.1"/>
</dbReference>
<feature type="domain" description="N-acetylmuramoyl-L-alanine amidase" evidence="5">
    <location>
        <begin position="238"/>
        <end position="376"/>
    </location>
</feature>
<dbReference type="Proteomes" id="UP001597368">
    <property type="component" value="Unassembled WGS sequence"/>
</dbReference>
<dbReference type="SUPFAM" id="SSF55846">
    <property type="entry name" value="N-acetylmuramoyl-L-alanine amidase-like"/>
    <property type="match status" value="1"/>
</dbReference>
<evidence type="ECO:0000256" key="3">
    <source>
        <dbReference type="ARBA" id="ARBA00022801"/>
    </source>
</evidence>
<dbReference type="InterPro" id="IPR023346">
    <property type="entry name" value="Lysozyme-like_dom_sf"/>
</dbReference>
<dbReference type="Gene3D" id="3.40.80.10">
    <property type="entry name" value="Peptidoglycan recognition protein-like"/>
    <property type="match status" value="1"/>
</dbReference>
<dbReference type="InterPro" id="IPR051206">
    <property type="entry name" value="NAMLAA_amidase_2"/>
</dbReference>
<evidence type="ECO:0000256" key="2">
    <source>
        <dbReference type="ARBA" id="ARBA00011901"/>
    </source>
</evidence>
<comment type="caution">
    <text evidence="6">The sequence shown here is derived from an EMBL/GenBank/DDBJ whole genome shotgun (WGS) entry which is preliminary data.</text>
</comment>
<proteinExistence type="predicted"/>
<dbReference type="PANTHER" id="PTHR30417">
    <property type="entry name" value="N-ACETYLMURAMOYL-L-ALANINE AMIDASE AMID"/>
    <property type="match status" value="1"/>
</dbReference>
<evidence type="ECO:0000256" key="1">
    <source>
        <dbReference type="ARBA" id="ARBA00001561"/>
    </source>
</evidence>
<reference evidence="7" key="1">
    <citation type="journal article" date="2019" name="Int. J. Syst. Evol. Microbiol.">
        <title>The Global Catalogue of Microorganisms (GCM) 10K type strain sequencing project: providing services to taxonomists for standard genome sequencing and annotation.</title>
        <authorList>
            <consortium name="The Broad Institute Genomics Platform"/>
            <consortium name="The Broad Institute Genome Sequencing Center for Infectious Disease"/>
            <person name="Wu L."/>
            <person name="Ma J."/>
        </authorList>
    </citation>
    <scope>NUCLEOTIDE SEQUENCE [LARGE SCALE GENOMIC DNA]</scope>
    <source>
        <strain evidence="7">ICMP 6774ER</strain>
    </source>
</reference>
<keyword evidence="4" id="KW-0961">Cell wall biogenesis/degradation</keyword>
<dbReference type="InterPro" id="IPR002502">
    <property type="entry name" value="Amidase_domain"/>
</dbReference>
<dbReference type="InterPro" id="IPR036505">
    <property type="entry name" value="Amidase/PGRP_sf"/>
</dbReference>
<gene>
    <name evidence="6" type="ORF">ACFSKW_23085</name>
</gene>
<accession>A0ABW4SXG7</accession>
<dbReference type="SMART" id="SM00644">
    <property type="entry name" value="Ami_2"/>
    <property type="match status" value="1"/>
</dbReference>
<dbReference type="SUPFAM" id="SSF53955">
    <property type="entry name" value="Lysozyme-like"/>
    <property type="match status" value="1"/>
</dbReference>
<dbReference type="EMBL" id="JBHUFV010000033">
    <property type="protein sequence ID" value="MFD1934355.1"/>
    <property type="molecule type" value="Genomic_DNA"/>
</dbReference>